<gene>
    <name evidence="1" type="ORF">AVDCRST_MAG14-1063</name>
</gene>
<proteinExistence type="predicted"/>
<name>A0A6J4QR50_9ACTN</name>
<organism evidence="1">
    <name type="scientific">uncultured Rubrobacteraceae bacterium</name>
    <dbReference type="NCBI Taxonomy" id="349277"/>
    <lineage>
        <taxon>Bacteria</taxon>
        <taxon>Bacillati</taxon>
        <taxon>Actinomycetota</taxon>
        <taxon>Rubrobacteria</taxon>
        <taxon>Rubrobacterales</taxon>
        <taxon>Rubrobacteraceae</taxon>
        <taxon>environmental samples</taxon>
    </lineage>
</organism>
<accession>A0A6J4QR50</accession>
<dbReference type="EMBL" id="CADCVG010000045">
    <property type="protein sequence ID" value="CAA9452118.1"/>
    <property type="molecule type" value="Genomic_DNA"/>
</dbReference>
<reference evidence="1" key="1">
    <citation type="submission" date="2020-02" db="EMBL/GenBank/DDBJ databases">
        <authorList>
            <person name="Meier V. D."/>
        </authorList>
    </citation>
    <scope>NUCLEOTIDE SEQUENCE</scope>
    <source>
        <strain evidence="1">AVDCRST_MAG14</strain>
    </source>
</reference>
<sequence length="91" mass="10216">MADKPAAERNVEQQIKVRQVTDVHANWNEEERGAPGKFSFQLILDNGAEEYAIRPPAEDADALMDLFSMSETIYFDLERKVLIFGTISLGG</sequence>
<evidence type="ECO:0000313" key="1">
    <source>
        <dbReference type="EMBL" id="CAA9452118.1"/>
    </source>
</evidence>
<dbReference type="AlphaFoldDB" id="A0A6J4QR50"/>
<protein>
    <submittedName>
        <fullName evidence="1">Uncharacterized protein</fullName>
    </submittedName>
</protein>